<dbReference type="Gene3D" id="2.10.90.10">
    <property type="entry name" value="Cystine-knot cytokines"/>
    <property type="match status" value="1"/>
</dbReference>
<proteinExistence type="predicted"/>
<dbReference type="PANTHER" id="PTHR39940">
    <property type="entry name" value="PROTHORACICOTROPIC HORMONE, ISOFORM F"/>
    <property type="match status" value="1"/>
</dbReference>
<dbReference type="Proteomes" id="UP000694844">
    <property type="component" value="Chromosome 5"/>
</dbReference>
<dbReference type="InterPro" id="IPR029034">
    <property type="entry name" value="Cystine-knot_cytokine"/>
</dbReference>
<dbReference type="GeneID" id="111136797"/>
<evidence type="ECO:0000313" key="1">
    <source>
        <dbReference type="Proteomes" id="UP000694844"/>
    </source>
</evidence>
<dbReference type="AlphaFoldDB" id="A0A8B8EVC3"/>
<gene>
    <name evidence="2" type="primary">LOC111136797</name>
</gene>
<dbReference type="SUPFAM" id="SSF57501">
    <property type="entry name" value="Cystine-knot cytokines"/>
    <property type="match status" value="1"/>
</dbReference>
<keyword evidence="1" id="KW-1185">Reference proteome</keyword>
<name>A0A8B8EVC3_CRAVI</name>
<dbReference type="PANTHER" id="PTHR39940:SF1">
    <property type="entry name" value="PROTHORACICOTROPIC HORMONE, ISOFORM F"/>
    <property type="match status" value="1"/>
</dbReference>
<dbReference type="InterPro" id="IPR052876">
    <property type="entry name" value="Insect_Hormone_Regulators"/>
</dbReference>
<accession>A0A8B8EVC3</accession>
<protein>
    <submittedName>
        <fullName evidence="2">Uncharacterized protein LOC111136797</fullName>
    </submittedName>
</protein>
<reference evidence="2" key="1">
    <citation type="submission" date="2025-08" db="UniProtKB">
        <authorList>
            <consortium name="RefSeq"/>
        </authorList>
    </citation>
    <scope>IDENTIFICATION</scope>
    <source>
        <tissue evidence="2">Whole sample</tissue>
    </source>
</reference>
<dbReference type="RefSeq" id="XP_022343613.1">
    <property type="nucleotide sequence ID" value="XM_022487905.1"/>
</dbReference>
<dbReference type="KEGG" id="cvn:111136797"/>
<organism evidence="1 2">
    <name type="scientific">Crassostrea virginica</name>
    <name type="common">Eastern oyster</name>
    <dbReference type="NCBI Taxonomy" id="6565"/>
    <lineage>
        <taxon>Eukaryota</taxon>
        <taxon>Metazoa</taxon>
        <taxon>Spiralia</taxon>
        <taxon>Lophotrochozoa</taxon>
        <taxon>Mollusca</taxon>
        <taxon>Bivalvia</taxon>
        <taxon>Autobranchia</taxon>
        <taxon>Pteriomorphia</taxon>
        <taxon>Ostreida</taxon>
        <taxon>Ostreoidea</taxon>
        <taxon>Ostreidae</taxon>
        <taxon>Crassostrea</taxon>
    </lineage>
</organism>
<dbReference type="OrthoDB" id="6131841at2759"/>
<evidence type="ECO:0000313" key="2">
    <source>
        <dbReference type="RefSeq" id="XP_022343613.1"/>
    </source>
</evidence>
<sequence>MEFSDRIGSGARTLRIEMTAKVKVLPVFMLCVFGPVVCSLPKYFDKFERQARISEMQSSSSSEVSRLQRYMLDRPNLPISTAERSVQRNTIRPSEPFSTDIDLPWQCEYEYFWRDLGELHFPRHLKEVRCLNTTCWYGHYRCVPAKHTARILTKSLGGDEDGNLPFPLRLEWKFDNIDITVGCMCSR</sequence>